<gene>
    <name evidence="1" type="ORF">PIB30_082189</name>
</gene>
<dbReference type="Proteomes" id="UP001341840">
    <property type="component" value="Unassembled WGS sequence"/>
</dbReference>
<protein>
    <submittedName>
        <fullName evidence="1">Uncharacterized protein</fullName>
    </submittedName>
</protein>
<comment type="caution">
    <text evidence="1">The sequence shown here is derived from an EMBL/GenBank/DDBJ whole genome shotgun (WGS) entry which is preliminary data.</text>
</comment>
<sequence length="123" mass="13423">MSRQQKYSCKIRVDRPVGPESWTTDRFGTLKESDKQKTGVNRIGPGEFLKTGPCTTLRRRLSRRRAAAASSSVFVFAGLRPSSSSPGTSAPVRLRPSPASGCLPRVGLFETTSTDDCVLTFKD</sequence>
<organism evidence="1 2">
    <name type="scientific">Stylosanthes scabra</name>
    <dbReference type="NCBI Taxonomy" id="79078"/>
    <lineage>
        <taxon>Eukaryota</taxon>
        <taxon>Viridiplantae</taxon>
        <taxon>Streptophyta</taxon>
        <taxon>Embryophyta</taxon>
        <taxon>Tracheophyta</taxon>
        <taxon>Spermatophyta</taxon>
        <taxon>Magnoliopsida</taxon>
        <taxon>eudicotyledons</taxon>
        <taxon>Gunneridae</taxon>
        <taxon>Pentapetalae</taxon>
        <taxon>rosids</taxon>
        <taxon>fabids</taxon>
        <taxon>Fabales</taxon>
        <taxon>Fabaceae</taxon>
        <taxon>Papilionoideae</taxon>
        <taxon>50 kb inversion clade</taxon>
        <taxon>dalbergioids sensu lato</taxon>
        <taxon>Dalbergieae</taxon>
        <taxon>Pterocarpus clade</taxon>
        <taxon>Stylosanthes</taxon>
    </lineage>
</organism>
<evidence type="ECO:0000313" key="2">
    <source>
        <dbReference type="Proteomes" id="UP001341840"/>
    </source>
</evidence>
<proteinExistence type="predicted"/>
<dbReference type="EMBL" id="JASCZI010122084">
    <property type="protein sequence ID" value="MED6163663.1"/>
    <property type="molecule type" value="Genomic_DNA"/>
</dbReference>
<keyword evidence="2" id="KW-1185">Reference proteome</keyword>
<reference evidence="1 2" key="1">
    <citation type="journal article" date="2023" name="Plants (Basel)">
        <title>Bridging the Gap: Combining Genomics and Transcriptomics Approaches to Understand Stylosanthes scabra, an Orphan Legume from the Brazilian Caatinga.</title>
        <authorList>
            <person name="Ferreira-Neto J.R.C."/>
            <person name="da Silva M.D."/>
            <person name="Binneck E."/>
            <person name="de Melo N.F."/>
            <person name="da Silva R.H."/>
            <person name="de Melo A.L.T.M."/>
            <person name="Pandolfi V."/>
            <person name="Bustamante F.O."/>
            <person name="Brasileiro-Vidal A.C."/>
            <person name="Benko-Iseppon A.M."/>
        </authorList>
    </citation>
    <scope>NUCLEOTIDE SEQUENCE [LARGE SCALE GENOMIC DNA]</scope>
    <source>
        <tissue evidence="1">Leaves</tissue>
    </source>
</reference>
<name>A0ABU6UUI5_9FABA</name>
<evidence type="ECO:0000313" key="1">
    <source>
        <dbReference type="EMBL" id="MED6163663.1"/>
    </source>
</evidence>
<accession>A0ABU6UUI5</accession>